<dbReference type="NCBIfam" id="TIGR01951">
    <property type="entry name" value="nusB"/>
    <property type="match status" value="1"/>
</dbReference>
<evidence type="ECO:0000256" key="5">
    <source>
        <dbReference type="ARBA" id="ARBA00023163"/>
    </source>
</evidence>
<protein>
    <recommendedName>
        <fullName evidence="6">Transcription antitermination protein NusB</fullName>
    </recommendedName>
    <alternativeName>
        <fullName evidence="6">Antitermination factor NusB</fullName>
    </alternativeName>
</protein>
<dbReference type="Pfam" id="PF01029">
    <property type="entry name" value="NusB"/>
    <property type="match status" value="1"/>
</dbReference>
<dbReference type="SUPFAM" id="SSF48013">
    <property type="entry name" value="NusB-like"/>
    <property type="match status" value="1"/>
</dbReference>
<evidence type="ECO:0000256" key="3">
    <source>
        <dbReference type="ARBA" id="ARBA00022884"/>
    </source>
</evidence>
<dbReference type="PANTHER" id="PTHR11078:SF3">
    <property type="entry name" value="ANTITERMINATION NUSB DOMAIN-CONTAINING PROTEIN"/>
    <property type="match status" value="1"/>
</dbReference>
<evidence type="ECO:0000256" key="2">
    <source>
        <dbReference type="ARBA" id="ARBA00022814"/>
    </source>
</evidence>
<reference evidence="9" key="1">
    <citation type="journal article" date="2019" name="Int. J. Syst. Evol. Microbiol.">
        <title>The Global Catalogue of Microorganisms (GCM) 10K type strain sequencing project: providing services to taxonomists for standard genome sequencing and annotation.</title>
        <authorList>
            <consortium name="The Broad Institute Genomics Platform"/>
            <consortium name="The Broad Institute Genome Sequencing Center for Infectious Disease"/>
            <person name="Wu L."/>
            <person name="Ma J."/>
        </authorList>
    </citation>
    <scope>NUCLEOTIDE SEQUENCE [LARGE SCALE GENOMIC DNA]</scope>
    <source>
        <strain evidence="9">KACC 12602</strain>
    </source>
</reference>
<evidence type="ECO:0000256" key="4">
    <source>
        <dbReference type="ARBA" id="ARBA00023015"/>
    </source>
</evidence>
<evidence type="ECO:0000259" key="7">
    <source>
        <dbReference type="Pfam" id="PF01029"/>
    </source>
</evidence>
<evidence type="ECO:0000256" key="1">
    <source>
        <dbReference type="ARBA" id="ARBA00005952"/>
    </source>
</evidence>
<dbReference type="RefSeq" id="WP_378018496.1">
    <property type="nucleotide sequence ID" value="NZ_JBHSKT010000012.1"/>
</dbReference>
<comment type="similarity">
    <text evidence="1 6">Belongs to the NusB family.</text>
</comment>
<organism evidence="8 9">
    <name type="scientific">Adhaeribacter terreus</name>
    <dbReference type="NCBI Taxonomy" id="529703"/>
    <lineage>
        <taxon>Bacteria</taxon>
        <taxon>Pseudomonadati</taxon>
        <taxon>Bacteroidota</taxon>
        <taxon>Cytophagia</taxon>
        <taxon>Cytophagales</taxon>
        <taxon>Hymenobacteraceae</taxon>
        <taxon>Adhaeribacter</taxon>
    </lineage>
</organism>
<dbReference type="InterPro" id="IPR011605">
    <property type="entry name" value="NusB_fam"/>
</dbReference>
<dbReference type="Proteomes" id="UP001596161">
    <property type="component" value="Unassembled WGS sequence"/>
</dbReference>
<sequence>MLNRRTLRIKAMQAIYAYMQAEGSDYLMALDMIEDDFAPDLNSMEVQNKQLLEGKKQIGTLLFKEWYKTRQFDTEETDKEILQSVNSAVAFYQNQVKKDFKFFGNQMLTAVENIYDHYLAILALAGEIVKQINNEEIKKATRFTEKKDINLQRLTENKVIQQLLANKSLQQLIIRRSISWEGDADLITQFYRTVLKQDETIQAYVLSEEEHTFEADKELAKYLFKTLIFKDKNLQAWFEEHDLNWQENKAIVKSLVMKTIKMIEETTDENLALLDLSTNWEDDKAFFEELYDKTLEDDEKYEAMISAGVKNWDIERVAVIDKIILKMALCEMHIFRSIPVKVTINEYIEISKLYSTPKSKQFINGVLDKLAQDLTDAGTIRKSGRGLMDNK</sequence>
<dbReference type="PANTHER" id="PTHR11078">
    <property type="entry name" value="N UTILIZATION SUBSTANCE PROTEIN B-RELATED"/>
    <property type="match status" value="1"/>
</dbReference>
<evidence type="ECO:0000313" key="9">
    <source>
        <dbReference type="Proteomes" id="UP001596161"/>
    </source>
</evidence>
<feature type="domain" description="NusB/RsmB/TIM44" evidence="7">
    <location>
        <begin position="268"/>
        <end position="371"/>
    </location>
</feature>
<dbReference type="HAMAP" id="MF_00073">
    <property type="entry name" value="NusB"/>
    <property type="match status" value="1"/>
</dbReference>
<gene>
    <name evidence="6 8" type="primary">nusB</name>
    <name evidence="8" type="ORF">ACFPIB_16095</name>
</gene>
<keyword evidence="3 6" id="KW-0694">RNA-binding</keyword>
<dbReference type="InterPro" id="IPR035926">
    <property type="entry name" value="NusB-like_sf"/>
</dbReference>
<comment type="caution">
    <text evidence="8">The sequence shown here is derived from an EMBL/GenBank/DDBJ whole genome shotgun (WGS) entry which is preliminary data.</text>
</comment>
<keyword evidence="2 6" id="KW-0889">Transcription antitermination</keyword>
<evidence type="ECO:0000313" key="8">
    <source>
        <dbReference type="EMBL" id="MFC5272138.1"/>
    </source>
</evidence>
<accession>A0ABW0ECM0</accession>
<keyword evidence="5 6" id="KW-0804">Transcription</keyword>
<evidence type="ECO:0000256" key="6">
    <source>
        <dbReference type="HAMAP-Rule" id="MF_00073"/>
    </source>
</evidence>
<comment type="function">
    <text evidence="6">Involved in transcription antitermination. Required for transcription of ribosomal RNA (rRNA) genes. Binds specifically to the boxA antiterminator sequence of the ribosomal RNA (rrn) operons.</text>
</comment>
<dbReference type="EMBL" id="JBHSKT010000012">
    <property type="protein sequence ID" value="MFC5272138.1"/>
    <property type="molecule type" value="Genomic_DNA"/>
</dbReference>
<keyword evidence="4 6" id="KW-0805">Transcription regulation</keyword>
<keyword evidence="9" id="KW-1185">Reference proteome</keyword>
<dbReference type="Gene3D" id="1.10.940.10">
    <property type="entry name" value="NusB-like"/>
    <property type="match status" value="1"/>
</dbReference>
<dbReference type="InterPro" id="IPR006027">
    <property type="entry name" value="NusB_RsmB_TIM44"/>
</dbReference>
<proteinExistence type="inferred from homology"/>
<name>A0ABW0ECM0_9BACT</name>